<accession>A0A7K0DMX8</accession>
<gene>
    <name evidence="1" type="ORF">NRB56_26610</name>
</gene>
<evidence type="ECO:0000313" key="1">
    <source>
        <dbReference type="EMBL" id="MQY27079.1"/>
    </source>
</evidence>
<reference evidence="1 2" key="1">
    <citation type="submission" date="2019-10" db="EMBL/GenBank/DDBJ databases">
        <title>Nocardia macrotermitis sp. nov. and Nocardia aurantia sp. nov., isolated from the gut of fungus growing-termite Macrotermes natalensis.</title>
        <authorList>
            <person name="Benndorf R."/>
            <person name="Schwitalla J."/>
            <person name="Martin K."/>
            <person name="De Beer W."/>
            <person name="Kaster A.-K."/>
            <person name="Vollmers J."/>
            <person name="Poulsen M."/>
            <person name="Beemelmanns C."/>
        </authorList>
    </citation>
    <scope>NUCLEOTIDE SEQUENCE [LARGE SCALE GENOMIC DNA]</scope>
    <source>
        <strain evidence="1 2">RB56</strain>
    </source>
</reference>
<comment type="caution">
    <text evidence="1">The sequence shown here is derived from an EMBL/GenBank/DDBJ whole genome shotgun (WGS) entry which is preliminary data.</text>
</comment>
<evidence type="ECO:0000313" key="2">
    <source>
        <dbReference type="Proteomes" id="UP000431401"/>
    </source>
</evidence>
<dbReference type="Proteomes" id="UP000431401">
    <property type="component" value="Unassembled WGS sequence"/>
</dbReference>
<name>A0A7K0DMX8_9NOCA</name>
<sequence length="93" mass="10369">MKKNDVAAMEWLQINVKVPWVVAVGAKRLARQRGVPLNTLVTDILSRELQAEAAALRQQILEEEREAATEHAALREFFEQGSPADEKTSDRGA</sequence>
<protein>
    <submittedName>
        <fullName evidence="1">Uncharacterized protein</fullName>
    </submittedName>
</protein>
<dbReference type="RefSeq" id="WP_153341800.1">
    <property type="nucleotide sequence ID" value="NZ_WEGI01000005.1"/>
</dbReference>
<organism evidence="1 2">
    <name type="scientific">Nocardia aurantia</name>
    <dbReference type="NCBI Taxonomy" id="2585199"/>
    <lineage>
        <taxon>Bacteria</taxon>
        <taxon>Bacillati</taxon>
        <taxon>Actinomycetota</taxon>
        <taxon>Actinomycetes</taxon>
        <taxon>Mycobacteriales</taxon>
        <taxon>Nocardiaceae</taxon>
        <taxon>Nocardia</taxon>
    </lineage>
</organism>
<proteinExistence type="predicted"/>
<keyword evidence="2" id="KW-1185">Reference proteome</keyword>
<dbReference type="AlphaFoldDB" id="A0A7K0DMX8"/>
<dbReference type="EMBL" id="WEGI01000005">
    <property type="protein sequence ID" value="MQY27079.1"/>
    <property type="molecule type" value="Genomic_DNA"/>
</dbReference>